<gene>
    <name evidence="3" type="ORF">J2771_001373</name>
</gene>
<dbReference type="InterPro" id="IPR050300">
    <property type="entry name" value="GDXG_lipolytic_enzyme"/>
</dbReference>
<evidence type="ECO:0000259" key="2">
    <source>
        <dbReference type="Pfam" id="PF07859"/>
    </source>
</evidence>
<reference evidence="3 4" key="1">
    <citation type="submission" date="2023-07" db="EMBL/GenBank/DDBJ databases">
        <title>Sorghum-associated microbial communities from plants grown in Nebraska, USA.</title>
        <authorList>
            <person name="Schachtman D."/>
        </authorList>
    </citation>
    <scope>NUCLEOTIDE SEQUENCE [LARGE SCALE GENOMIC DNA]</scope>
    <source>
        <strain evidence="3 4">CC146</strain>
    </source>
</reference>
<evidence type="ECO:0000313" key="3">
    <source>
        <dbReference type="EMBL" id="MDP9803119.1"/>
    </source>
</evidence>
<dbReference type="InterPro" id="IPR013094">
    <property type="entry name" value="AB_hydrolase_3"/>
</dbReference>
<keyword evidence="1" id="KW-0378">Hydrolase</keyword>
<dbReference type="InterPro" id="IPR029058">
    <property type="entry name" value="AB_hydrolase_fold"/>
</dbReference>
<dbReference type="PANTHER" id="PTHR48081:SF8">
    <property type="entry name" value="ALPHA_BETA HYDROLASE FOLD-3 DOMAIN-CONTAINING PROTEIN-RELATED"/>
    <property type="match status" value="1"/>
</dbReference>
<dbReference type="Gene3D" id="3.40.50.1820">
    <property type="entry name" value="alpha/beta hydrolase"/>
    <property type="match status" value="1"/>
</dbReference>
<accession>A0ABD5AKL3</accession>
<comment type="caution">
    <text evidence="3">The sequence shown here is derived from an EMBL/GenBank/DDBJ whole genome shotgun (WGS) entry which is preliminary data.</text>
</comment>
<protein>
    <submittedName>
        <fullName evidence="3">Acetyl esterase/lipase</fullName>
    </submittedName>
</protein>
<evidence type="ECO:0000256" key="1">
    <source>
        <dbReference type="ARBA" id="ARBA00022801"/>
    </source>
</evidence>
<dbReference type="GO" id="GO:0016787">
    <property type="term" value="F:hydrolase activity"/>
    <property type="evidence" value="ECO:0007669"/>
    <property type="project" value="UniProtKB-KW"/>
</dbReference>
<dbReference type="RefSeq" id="WP_199990180.1">
    <property type="nucleotide sequence ID" value="NZ_JADVKR010000004.1"/>
</dbReference>
<sequence>MASFSSKIINYIVLPLRGTKRKMSNIKKISNSFNYEQKPCPPPKKLEKKFEVEKLIFNADLAYYKILPRGLPPKGTIIYFHGGAYVNNIVKAHWFLIEKIAEKSQFEIIVPLYPLAPHSNCDESILKTTPLINSYINHFSEKKIIFIGDSAGAGLALSLCMMLRDKKNKLPNKVILLSPWLDISMTNPDLIKLSKKDNMLGIDGLKWAGDKWAGPNEKTDPKVSPLYGSLINLPPISIFTGTADILNADARKLYNLAKLNNIDIEFNEYPNLYHVWMATPIPEAYKAIDQIINFIFKK</sequence>
<dbReference type="Pfam" id="PF07859">
    <property type="entry name" value="Abhydrolase_3"/>
    <property type="match status" value="1"/>
</dbReference>
<evidence type="ECO:0000313" key="4">
    <source>
        <dbReference type="Proteomes" id="UP001240164"/>
    </source>
</evidence>
<dbReference type="EMBL" id="JAUSQP010000001">
    <property type="protein sequence ID" value="MDP9803119.1"/>
    <property type="molecule type" value="Genomic_DNA"/>
</dbReference>
<dbReference type="Proteomes" id="UP001240164">
    <property type="component" value="Unassembled WGS sequence"/>
</dbReference>
<organism evidence="3 4">
    <name type="scientific">Acinetobacter calcoaceticus</name>
    <dbReference type="NCBI Taxonomy" id="471"/>
    <lineage>
        <taxon>Bacteria</taxon>
        <taxon>Pseudomonadati</taxon>
        <taxon>Pseudomonadota</taxon>
        <taxon>Gammaproteobacteria</taxon>
        <taxon>Moraxellales</taxon>
        <taxon>Moraxellaceae</taxon>
        <taxon>Acinetobacter</taxon>
        <taxon>Acinetobacter calcoaceticus/baumannii complex</taxon>
    </lineage>
</organism>
<dbReference type="SUPFAM" id="SSF53474">
    <property type="entry name" value="alpha/beta-Hydrolases"/>
    <property type="match status" value="1"/>
</dbReference>
<dbReference type="PANTHER" id="PTHR48081">
    <property type="entry name" value="AB HYDROLASE SUPERFAMILY PROTEIN C4A8.06C"/>
    <property type="match status" value="1"/>
</dbReference>
<feature type="domain" description="Alpha/beta hydrolase fold-3" evidence="2">
    <location>
        <begin position="77"/>
        <end position="277"/>
    </location>
</feature>
<dbReference type="AlphaFoldDB" id="A0ABD5AKL3"/>
<name>A0ABD5AKL3_ACICA</name>
<proteinExistence type="predicted"/>